<dbReference type="SUPFAM" id="SSF109854">
    <property type="entry name" value="DinB/YfiT-like putative metalloenzymes"/>
    <property type="match status" value="1"/>
</dbReference>
<dbReference type="Pfam" id="PF12867">
    <property type="entry name" value="DinB_2"/>
    <property type="match status" value="1"/>
</dbReference>
<keyword evidence="2" id="KW-0378">Hydrolase</keyword>
<dbReference type="InterPro" id="IPR006439">
    <property type="entry name" value="HAD-SF_hydro_IA"/>
</dbReference>
<dbReference type="InterPro" id="IPR023214">
    <property type="entry name" value="HAD_sf"/>
</dbReference>
<feature type="domain" description="DinB-like" evidence="1">
    <location>
        <begin position="37"/>
        <end position="167"/>
    </location>
</feature>
<dbReference type="PANTHER" id="PTHR43481:SF4">
    <property type="entry name" value="GLYCEROL-1-PHOSPHATE PHOSPHOHYDROLASE 1-RELATED"/>
    <property type="match status" value="1"/>
</dbReference>
<dbReference type="NCBIfam" id="TIGR01509">
    <property type="entry name" value="HAD-SF-IA-v3"/>
    <property type="match status" value="1"/>
</dbReference>
<organism evidence="2 3">
    <name type="scientific">Dactylosporangium cerinum</name>
    <dbReference type="NCBI Taxonomy" id="1434730"/>
    <lineage>
        <taxon>Bacteria</taxon>
        <taxon>Bacillati</taxon>
        <taxon>Actinomycetota</taxon>
        <taxon>Actinomycetes</taxon>
        <taxon>Micromonosporales</taxon>
        <taxon>Micromonosporaceae</taxon>
        <taxon>Dactylosporangium</taxon>
    </lineage>
</organism>
<dbReference type="EMBL" id="JBHSIU010000018">
    <property type="protein sequence ID" value="MFC4999664.1"/>
    <property type="molecule type" value="Genomic_DNA"/>
</dbReference>
<dbReference type="InterPro" id="IPR034660">
    <property type="entry name" value="DinB/YfiT-like"/>
</dbReference>
<accession>A0ABV9VVF8</accession>
<proteinExistence type="predicted"/>
<gene>
    <name evidence="2" type="ORF">ACFPIJ_17705</name>
</gene>
<evidence type="ECO:0000313" key="3">
    <source>
        <dbReference type="Proteomes" id="UP001595912"/>
    </source>
</evidence>
<keyword evidence="3" id="KW-1185">Reference proteome</keyword>
<dbReference type="NCBIfam" id="TIGR01549">
    <property type="entry name" value="HAD-SF-IA-v1"/>
    <property type="match status" value="1"/>
</dbReference>
<evidence type="ECO:0000259" key="1">
    <source>
        <dbReference type="Pfam" id="PF12867"/>
    </source>
</evidence>
<dbReference type="InterPro" id="IPR036412">
    <property type="entry name" value="HAD-like_sf"/>
</dbReference>
<protein>
    <submittedName>
        <fullName evidence="2">HAD-IA family hydrolase</fullName>
    </submittedName>
</protein>
<dbReference type="GO" id="GO:0016787">
    <property type="term" value="F:hydrolase activity"/>
    <property type="evidence" value="ECO:0007669"/>
    <property type="project" value="UniProtKB-KW"/>
</dbReference>
<reference evidence="3" key="1">
    <citation type="journal article" date="2019" name="Int. J. Syst. Evol. Microbiol.">
        <title>The Global Catalogue of Microorganisms (GCM) 10K type strain sequencing project: providing services to taxonomists for standard genome sequencing and annotation.</title>
        <authorList>
            <consortium name="The Broad Institute Genomics Platform"/>
            <consortium name="The Broad Institute Genome Sequencing Center for Infectious Disease"/>
            <person name="Wu L."/>
            <person name="Ma J."/>
        </authorList>
    </citation>
    <scope>NUCLEOTIDE SEQUENCE [LARGE SCALE GENOMIC DNA]</scope>
    <source>
        <strain evidence="3">CGMCC 4.7152</strain>
    </source>
</reference>
<dbReference type="Pfam" id="PF00702">
    <property type="entry name" value="Hydrolase"/>
    <property type="match status" value="1"/>
</dbReference>
<dbReference type="SFLD" id="SFLDG01129">
    <property type="entry name" value="C1.5:_HAD__Beta-PGM__Phosphata"/>
    <property type="match status" value="1"/>
</dbReference>
<dbReference type="Gene3D" id="3.40.50.1000">
    <property type="entry name" value="HAD superfamily/HAD-like"/>
    <property type="match status" value="1"/>
</dbReference>
<dbReference type="Proteomes" id="UP001595912">
    <property type="component" value="Unassembled WGS sequence"/>
</dbReference>
<evidence type="ECO:0000313" key="2">
    <source>
        <dbReference type="EMBL" id="MFC4999664.1"/>
    </source>
</evidence>
<dbReference type="Gene3D" id="1.10.150.240">
    <property type="entry name" value="Putative phosphatase, domain 2"/>
    <property type="match status" value="1"/>
</dbReference>
<sequence length="382" mass="43162">MTLPPLPEEDHHCESCGLRYGDLTTAAALGLIRSYPTRYRRRLQHLPVDVLRRRPTSGVWSALEYACHVRDVYDVYDTRVRRTLTEHEPTLEPMRNDERAEQRAYNQQSLAAVLLDLERNVDRFAALTSEISEPQWSRSAVRLPRERRTVLWMVRQAAHEGLHHLHDIGAGATDKAVLFDVDGVLVDSYPAYRRIWSRWADHRNLDPDMVWSHTHGRRPVDTIQVVAPHLDAAAEYRLIREFMAHEGDNFPVYPDAAAVLSLLKDRRWGVVTSGRTPTVLHRLRAGGLPDPPVLVDSSQVRRGKPDPEGYLRAAQLLNVPAPDCMVIEDAPAGVEAARNAGMTVIAVRTTHPDDELAGAHHRADTLSDAIPLITDWLDRTHP</sequence>
<dbReference type="InterPro" id="IPR051806">
    <property type="entry name" value="HAD-like_SPP"/>
</dbReference>
<dbReference type="Gene3D" id="1.20.120.450">
    <property type="entry name" value="dinb family like domain"/>
    <property type="match status" value="1"/>
</dbReference>
<comment type="caution">
    <text evidence="2">The sequence shown here is derived from an EMBL/GenBank/DDBJ whole genome shotgun (WGS) entry which is preliminary data.</text>
</comment>
<dbReference type="SUPFAM" id="SSF56784">
    <property type="entry name" value="HAD-like"/>
    <property type="match status" value="1"/>
</dbReference>
<dbReference type="InterPro" id="IPR023198">
    <property type="entry name" value="PGP-like_dom2"/>
</dbReference>
<name>A0ABV9VVF8_9ACTN</name>
<dbReference type="RefSeq" id="WP_380116175.1">
    <property type="nucleotide sequence ID" value="NZ_JBHSIU010000018.1"/>
</dbReference>
<dbReference type="PANTHER" id="PTHR43481">
    <property type="entry name" value="FRUCTOSE-1-PHOSPHATE PHOSPHATASE"/>
    <property type="match status" value="1"/>
</dbReference>
<dbReference type="InterPro" id="IPR024775">
    <property type="entry name" value="DinB-like"/>
</dbReference>
<dbReference type="SFLD" id="SFLDS00003">
    <property type="entry name" value="Haloacid_Dehalogenase"/>
    <property type="match status" value="1"/>
</dbReference>